<dbReference type="RefSeq" id="WP_068809824.1">
    <property type="nucleotide sequence ID" value="NZ_BMIY01000003.1"/>
</dbReference>
<dbReference type="AlphaFoldDB" id="A0A917GN87"/>
<keyword evidence="5 6" id="KW-0269">Exonuclease</keyword>
<dbReference type="InterPro" id="IPR037004">
    <property type="entry name" value="Exonuc_VII_ssu_sf"/>
</dbReference>
<dbReference type="HAMAP" id="MF_00337">
    <property type="entry name" value="Exonuc_7_S"/>
    <property type="match status" value="1"/>
</dbReference>
<dbReference type="PANTHER" id="PTHR34137:SF1">
    <property type="entry name" value="EXODEOXYRIBONUCLEASE 7 SMALL SUBUNIT"/>
    <property type="match status" value="1"/>
</dbReference>
<evidence type="ECO:0000256" key="1">
    <source>
        <dbReference type="ARBA" id="ARBA00009998"/>
    </source>
</evidence>
<organism evidence="8 9">
    <name type="scientific">Pseudohongiella nitratireducens</name>
    <dbReference type="NCBI Taxonomy" id="1768907"/>
    <lineage>
        <taxon>Bacteria</taxon>
        <taxon>Pseudomonadati</taxon>
        <taxon>Pseudomonadota</taxon>
        <taxon>Gammaproteobacteria</taxon>
        <taxon>Pseudomonadales</taxon>
        <taxon>Pseudohongiellaceae</taxon>
        <taxon>Pseudohongiella</taxon>
    </lineage>
</organism>
<dbReference type="NCBIfam" id="TIGR01280">
    <property type="entry name" value="xseB"/>
    <property type="match status" value="1"/>
</dbReference>
<reference evidence="8" key="1">
    <citation type="journal article" date="2014" name="Int. J. Syst. Evol. Microbiol.">
        <title>Complete genome sequence of Corynebacterium casei LMG S-19264T (=DSM 44701T), isolated from a smear-ripened cheese.</title>
        <authorList>
            <consortium name="US DOE Joint Genome Institute (JGI-PGF)"/>
            <person name="Walter F."/>
            <person name="Albersmeier A."/>
            <person name="Kalinowski J."/>
            <person name="Ruckert C."/>
        </authorList>
    </citation>
    <scope>NUCLEOTIDE SEQUENCE</scope>
    <source>
        <strain evidence="8">CGMCC 1.15425</strain>
    </source>
</reference>
<sequence length="81" mass="8868">MSEKSPDNFETALAELETLVSQMEDGDLSLEESLNAFESGIKLTRQCQQALQQAELKVQKLSEAEDGEPVLEPLDPESGSN</sequence>
<keyword evidence="2 6" id="KW-0963">Cytoplasm</keyword>
<dbReference type="GO" id="GO:0008855">
    <property type="term" value="F:exodeoxyribonuclease VII activity"/>
    <property type="evidence" value="ECO:0007669"/>
    <property type="project" value="UniProtKB-UniRule"/>
</dbReference>
<accession>A0A917GN87</accession>
<evidence type="ECO:0000256" key="3">
    <source>
        <dbReference type="ARBA" id="ARBA00022722"/>
    </source>
</evidence>
<protein>
    <recommendedName>
        <fullName evidence="6">Exodeoxyribonuclease 7 small subunit</fullName>
        <ecNumber evidence="6">3.1.11.6</ecNumber>
    </recommendedName>
    <alternativeName>
        <fullName evidence="6">Exodeoxyribonuclease VII small subunit</fullName>
        <shortName evidence="6">Exonuclease VII small subunit</shortName>
    </alternativeName>
</protein>
<comment type="similarity">
    <text evidence="1 6">Belongs to the XseB family.</text>
</comment>
<comment type="subunit">
    <text evidence="6">Heterooligomer composed of large and small subunits.</text>
</comment>
<dbReference type="EMBL" id="BMIY01000003">
    <property type="protein sequence ID" value="GGG52453.1"/>
    <property type="molecule type" value="Genomic_DNA"/>
</dbReference>
<proteinExistence type="inferred from homology"/>
<evidence type="ECO:0000313" key="9">
    <source>
        <dbReference type="Proteomes" id="UP000627715"/>
    </source>
</evidence>
<dbReference type="Proteomes" id="UP000627715">
    <property type="component" value="Unassembled WGS sequence"/>
</dbReference>
<comment type="caution">
    <text evidence="8">The sequence shown here is derived from an EMBL/GenBank/DDBJ whole genome shotgun (WGS) entry which is preliminary data.</text>
</comment>
<dbReference type="GO" id="GO:0005829">
    <property type="term" value="C:cytosol"/>
    <property type="evidence" value="ECO:0007669"/>
    <property type="project" value="TreeGrafter"/>
</dbReference>
<evidence type="ECO:0000313" key="8">
    <source>
        <dbReference type="EMBL" id="GGG52453.1"/>
    </source>
</evidence>
<comment type="function">
    <text evidence="6">Bidirectionally degrades single-stranded DNA into large acid-insoluble oligonucleotides, which are then degraded further into small acid-soluble oligonucleotides.</text>
</comment>
<dbReference type="GO" id="GO:0009318">
    <property type="term" value="C:exodeoxyribonuclease VII complex"/>
    <property type="evidence" value="ECO:0007669"/>
    <property type="project" value="UniProtKB-UniRule"/>
</dbReference>
<dbReference type="PANTHER" id="PTHR34137">
    <property type="entry name" value="EXODEOXYRIBONUCLEASE 7 SMALL SUBUNIT"/>
    <property type="match status" value="1"/>
</dbReference>
<evidence type="ECO:0000256" key="6">
    <source>
        <dbReference type="HAMAP-Rule" id="MF_00337"/>
    </source>
</evidence>
<comment type="catalytic activity">
    <reaction evidence="6">
        <text>Exonucleolytic cleavage in either 5'- to 3'- or 3'- to 5'-direction to yield nucleoside 5'-phosphates.</text>
        <dbReference type="EC" id="3.1.11.6"/>
    </reaction>
</comment>
<evidence type="ECO:0000256" key="7">
    <source>
        <dbReference type="SAM" id="MobiDB-lite"/>
    </source>
</evidence>
<evidence type="ECO:0000256" key="5">
    <source>
        <dbReference type="ARBA" id="ARBA00022839"/>
    </source>
</evidence>
<dbReference type="EC" id="3.1.11.6" evidence="6"/>
<evidence type="ECO:0000256" key="2">
    <source>
        <dbReference type="ARBA" id="ARBA00022490"/>
    </source>
</evidence>
<reference evidence="8" key="2">
    <citation type="submission" date="2020-09" db="EMBL/GenBank/DDBJ databases">
        <authorList>
            <person name="Sun Q."/>
            <person name="Zhou Y."/>
        </authorList>
    </citation>
    <scope>NUCLEOTIDE SEQUENCE</scope>
    <source>
        <strain evidence="8">CGMCC 1.15425</strain>
    </source>
</reference>
<keyword evidence="4 6" id="KW-0378">Hydrolase</keyword>
<comment type="subcellular location">
    <subcellularLocation>
        <location evidence="6">Cytoplasm</location>
    </subcellularLocation>
</comment>
<name>A0A917GN87_9GAMM</name>
<dbReference type="GO" id="GO:0006308">
    <property type="term" value="P:DNA catabolic process"/>
    <property type="evidence" value="ECO:0007669"/>
    <property type="project" value="UniProtKB-UniRule"/>
</dbReference>
<feature type="region of interest" description="Disordered" evidence="7">
    <location>
        <begin position="60"/>
        <end position="81"/>
    </location>
</feature>
<dbReference type="Pfam" id="PF02609">
    <property type="entry name" value="Exonuc_VII_S"/>
    <property type="match status" value="1"/>
</dbReference>
<dbReference type="InterPro" id="IPR003761">
    <property type="entry name" value="Exonuc_VII_S"/>
</dbReference>
<keyword evidence="9" id="KW-1185">Reference proteome</keyword>
<dbReference type="NCBIfam" id="NF002140">
    <property type="entry name" value="PRK00977.1-4"/>
    <property type="match status" value="1"/>
</dbReference>
<dbReference type="OrthoDB" id="9801128at2"/>
<evidence type="ECO:0000256" key="4">
    <source>
        <dbReference type="ARBA" id="ARBA00022801"/>
    </source>
</evidence>
<dbReference type="SUPFAM" id="SSF116842">
    <property type="entry name" value="XseB-like"/>
    <property type="match status" value="1"/>
</dbReference>
<keyword evidence="3 6" id="KW-0540">Nuclease</keyword>
<dbReference type="Gene3D" id="1.10.287.1040">
    <property type="entry name" value="Exonuclease VII, small subunit"/>
    <property type="match status" value="1"/>
</dbReference>
<gene>
    <name evidence="6 8" type="primary">xseB</name>
    <name evidence="8" type="ORF">GCM10011403_06990</name>
</gene>